<sequence length="82" mass="9223">MSDDFIAIIKDYKEPLFYNSEGSPEAYKLCIRHLSAAMSAGLAKLSNGYIIPNEALHIVDLEKERIDVVSTKVKLIKLEILK</sequence>
<evidence type="ECO:0000313" key="1">
    <source>
        <dbReference type="EMBL" id="CAA6798852.1"/>
    </source>
</evidence>
<organism evidence="1">
    <name type="scientific">uncultured Sulfurovum sp</name>
    <dbReference type="NCBI Taxonomy" id="269237"/>
    <lineage>
        <taxon>Bacteria</taxon>
        <taxon>Pseudomonadati</taxon>
        <taxon>Campylobacterota</taxon>
        <taxon>Epsilonproteobacteria</taxon>
        <taxon>Campylobacterales</taxon>
        <taxon>Sulfurovaceae</taxon>
        <taxon>Sulfurovum</taxon>
        <taxon>environmental samples</taxon>
    </lineage>
</organism>
<dbReference type="EMBL" id="CACVAR010000018">
    <property type="protein sequence ID" value="CAA6798852.1"/>
    <property type="molecule type" value="Genomic_DNA"/>
</dbReference>
<dbReference type="AlphaFoldDB" id="A0A6S6S0P1"/>
<name>A0A6S6S0P1_9BACT</name>
<reference evidence="1" key="1">
    <citation type="submission" date="2020-01" db="EMBL/GenBank/DDBJ databases">
        <authorList>
            <person name="Meier V. D."/>
            <person name="Meier V D."/>
        </authorList>
    </citation>
    <scope>NUCLEOTIDE SEQUENCE</scope>
    <source>
        <strain evidence="1">HLG_WM_MAG_03</strain>
    </source>
</reference>
<accession>A0A6S6S0P1</accession>
<protein>
    <submittedName>
        <fullName evidence="1">Uncharacterized protein</fullName>
    </submittedName>
</protein>
<proteinExistence type="predicted"/>
<gene>
    <name evidence="1" type="ORF">HELGO_WM28405</name>
</gene>